<evidence type="ECO:0000313" key="2">
    <source>
        <dbReference type="Proteomes" id="UP000465609"/>
    </source>
</evidence>
<sequence length="248" mass="28167">MSDRSGEWERTAVKPFEVFPELYRHMDIQLLSAIATGDDASHAAAVGAASREVVERIAHLRQPWVLNIDADATIESIDRHAAKLFERDAPVVGKWVRGILDHWRRQQSWFNLTVDIIAAADDDDLNRAVLAAAECIRRATFAFLDIDFGRIPCVPDDPFYGVLLAVGEVFTTHRDQEPLRVQLDCVGGLAATPEHNPWVAALIDQELVIYRRLYRAFFRLLEQAGMFDDREGDRDFFHTPDQVDRQAL</sequence>
<name>A0ABM7IGZ1_9MYCO</name>
<reference evidence="1 2" key="1">
    <citation type="journal article" date="2019" name="Emerg. Microbes Infect.">
        <title>Comprehensive subspecies identification of 175 nontuberculous mycobacteria species based on 7547 genomic profiles.</title>
        <authorList>
            <person name="Matsumoto Y."/>
            <person name="Kinjo T."/>
            <person name="Motooka D."/>
            <person name="Nabeya D."/>
            <person name="Jung N."/>
            <person name="Uechi K."/>
            <person name="Horii T."/>
            <person name="Iida T."/>
            <person name="Fujita J."/>
            <person name="Nakamura S."/>
        </authorList>
    </citation>
    <scope>NUCLEOTIDE SEQUENCE [LARGE SCALE GENOMIC DNA]</scope>
    <source>
        <strain evidence="1 2">JCM 15296</strain>
    </source>
</reference>
<organism evidence="1 2">
    <name type="scientific">Mycolicibacterium aubagnense</name>
    <dbReference type="NCBI Taxonomy" id="319707"/>
    <lineage>
        <taxon>Bacteria</taxon>
        <taxon>Bacillati</taxon>
        <taxon>Actinomycetota</taxon>
        <taxon>Actinomycetes</taxon>
        <taxon>Mycobacteriales</taxon>
        <taxon>Mycobacteriaceae</taxon>
        <taxon>Mycolicibacterium</taxon>
    </lineage>
</organism>
<dbReference type="Proteomes" id="UP000465609">
    <property type="component" value="Chromosome"/>
</dbReference>
<protein>
    <submittedName>
        <fullName evidence="1">Uncharacterized protein</fullName>
    </submittedName>
</protein>
<evidence type="ECO:0000313" key="1">
    <source>
        <dbReference type="EMBL" id="BBX85969.1"/>
    </source>
</evidence>
<keyword evidence="2" id="KW-1185">Reference proteome</keyword>
<dbReference type="EMBL" id="AP022577">
    <property type="protein sequence ID" value="BBX85969.1"/>
    <property type="molecule type" value="Genomic_DNA"/>
</dbReference>
<gene>
    <name evidence="1" type="ORF">MAUB_38420</name>
</gene>
<accession>A0ABM7IGZ1</accession>
<proteinExistence type="predicted"/>